<dbReference type="InterPro" id="IPR058580">
    <property type="entry name" value="DUF2828"/>
</dbReference>
<feature type="domain" description="DUF7788" evidence="2">
    <location>
        <begin position="400"/>
        <end position="597"/>
    </location>
</feature>
<gene>
    <name evidence="3" type="ORF">C1H46_041683</name>
</gene>
<keyword evidence="4" id="KW-1185">Reference proteome</keyword>
<dbReference type="InterPro" id="IPR011205">
    <property type="entry name" value="UCP015417_vWA"/>
</dbReference>
<name>A0A540KEV5_MALBA</name>
<dbReference type="PANTHER" id="PTHR31373">
    <property type="entry name" value="OS06G0652100 PROTEIN"/>
    <property type="match status" value="1"/>
</dbReference>
<feature type="domain" description="DUF2828" evidence="1">
    <location>
        <begin position="343"/>
        <end position="398"/>
    </location>
</feature>
<feature type="domain" description="DUF2828" evidence="1">
    <location>
        <begin position="188"/>
        <end position="329"/>
    </location>
</feature>
<evidence type="ECO:0000313" key="3">
    <source>
        <dbReference type="EMBL" id="TQD72764.1"/>
    </source>
</evidence>
<dbReference type="EMBL" id="VIEB01001368">
    <property type="protein sequence ID" value="TQD72764.1"/>
    <property type="molecule type" value="Genomic_DNA"/>
</dbReference>
<dbReference type="Pfam" id="PF11443">
    <property type="entry name" value="DUF2828"/>
    <property type="match status" value="3"/>
</dbReference>
<protein>
    <submittedName>
        <fullName evidence="3">Uncharacterized protein</fullName>
    </submittedName>
</protein>
<accession>A0A540KEV5</accession>
<dbReference type="PIRSF" id="PIRSF015417">
    <property type="entry name" value="T31B5_30_vWA"/>
    <property type="match status" value="1"/>
</dbReference>
<dbReference type="Proteomes" id="UP000315295">
    <property type="component" value="Unassembled WGS sequence"/>
</dbReference>
<dbReference type="Pfam" id="PF25043">
    <property type="entry name" value="DUF7788"/>
    <property type="match status" value="1"/>
</dbReference>
<proteinExistence type="predicted"/>
<dbReference type="PANTHER" id="PTHR31373:SF17">
    <property type="entry name" value="OS06G0652100 PROTEIN"/>
    <property type="match status" value="1"/>
</dbReference>
<dbReference type="AlphaFoldDB" id="A0A540KEV5"/>
<reference evidence="3 4" key="1">
    <citation type="journal article" date="2019" name="G3 (Bethesda)">
        <title>Sequencing of a Wild Apple (Malus baccata) Genome Unravels the Differences Between Cultivated and Wild Apple Species Regarding Disease Resistance and Cold Tolerance.</title>
        <authorList>
            <person name="Chen X."/>
        </authorList>
    </citation>
    <scope>NUCLEOTIDE SEQUENCE [LARGE SCALE GENOMIC DNA]</scope>
    <source>
        <strain evidence="4">cv. Shandingzi</strain>
        <tissue evidence="3">Leaves</tissue>
    </source>
</reference>
<evidence type="ECO:0000259" key="1">
    <source>
        <dbReference type="Pfam" id="PF11443"/>
    </source>
</evidence>
<dbReference type="InterPro" id="IPR056690">
    <property type="entry name" value="DUF7788"/>
</dbReference>
<feature type="domain" description="DUF2828" evidence="1">
    <location>
        <begin position="77"/>
        <end position="187"/>
    </location>
</feature>
<evidence type="ECO:0000259" key="2">
    <source>
        <dbReference type="Pfam" id="PF25043"/>
    </source>
</evidence>
<sequence length="608" mass="69390">MAKLLSAVRAHQMHGNKVSQLAKGLIAPKYTTLVDPPPLELKLPTHTFSRANFNFDNGKPNTTFINPIPLIGLIAGLFSTGNPCVDLFFNVIKPEKASPAEVEATCIYLKQLLPLAWSHNPVTTLKLICNLRGEKSYLEAFDTAAYWLHHNHPKTLLRSIPSIAVSFGCFIDPVDILYFLLEGRERRRENEEETDAGSGSAQQKTLAEMTKMFIERYERDPNYKLLHDRVTDVYVEQLNFGMEILKRKFKQSDIDDDDRYSLAYEITDAAGCCTMDTKTINATLICESIARKFFPRESYPEYQGIDDTQYTKKIEGRLRKEVLVPLEKAGYCGRPNKQGNPCEIETYLEEVKADKSKIDPGALLPHHIMAFEDHPNVGEVAELQWKTMVEGMKKKGKMNNCLAVCDDGRIRIRGKAREVSLAMGLLVSELTQEPWNGKAVSWHSTLQPIQGHDLKSKSKFVRKMDFEGSDKYDLDIEEVLDSILELAVNENLQPEQMVKNVFLFSKQHFSHESYSLWDDDYNEIKRKFEAKGYGDAVPHIVIWFMPDLYLEWEKKIEMPWTQPGMTMLSGFSENLLKLFLENDGEIGPEHVMEAAISEEKYQKLAVVD</sequence>
<evidence type="ECO:0000313" key="4">
    <source>
        <dbReference type="Proteomes" id="UP000315295"/>
    </source>
</evidence>
<organism evidence="3 4">
    <name type="scientific">Malus baccata</name>
    <name type="common">Siberian crab apple</name>
    <name type="synonym">Pyrus baccata</name>
    <dbReference type="NCBI Taxonomy" id="106549"/>
    <lineage>
        <taxon>Eukaryota</taxon>
        <taxon>Viridiplantae</taxon>
        <taxon>Streptophyta</taxon>
        <taxon>Embryophyta</taxon>
        <taxon>Tracheophyta</taxon>
        <taxon>Spermatophyta</taxon>
        <taxon>Magnoliopsida</taxon>
        <taxon>eudicotyledons</taxon>
        <taxon>Gunneridae</taxon>
        <taxon>Pentapetalae</taxon>
        <taxon>rosids</taxon>
        <taxon>fabids</taxon>
        <taxon>Rosales</taxon>
        <taxon>Rosaceae</taxon>
        <taxon>Amygdaloideae</taxon>
        <taxon>Maleae</taxon>
        <taxon>Malus</taxon>
    </lineage>
</organism>
<comment type="caution">
    <text evidence="3">The sequence shown here is derived from an EMBL/GenBank/DDBJ whole genome shotgun (WGS) entry which is preliminary data.</text>
</comment>